<organism evidence="2 3">
    <name type="scientific">Epicoccum nigrum</name>
    <name type="common">Soil fungus</name>
    <name type="synonym">Epicoccum purpurascens</name>
    <dbReference type="NCBI Taxonomy" id="105696"/>
    <lineage>
        <taxon>Eukaryota</taxon>
        <taxon>Fungi</taxon>
        <taxon>Dikarya</taxon>
        <taxon>Ascomycota</taxon>
        <taxon>Pezizomycotina</taxon>
        <taxon>Dothideomycetes</taxon>
        <taxon>Pleosporomycetidae</taxon>
        <taxon>Pleosporales</taxon>
        <taxon>Pleosporineae</taxon>
        <taxon>Didymellaceae</taxon>
        <taxon>Epicoccum</taxon>
    </lineage>
</organism>
<gene>
    <name evidence="2" type="ORF">B5807_07287</name>
</gene>
<sequence length="100" mass="11206">MAFTTTVRFGKQNGSTTAAPTARHEMPLVQTWRYAIERQGLIVTTKQIVKLQRCKGSHRARWPYKQSHFASTEPVTSQKMNKPLPLNGLAVEISLPANAE</sequence>
<dbReference type="Proteomes" id="UP000193240">
    <property type="component" value="Unassembled WGS sequence"/>
</dbReference>
<proteinExistence type="predicted"/>
<feature type="compositionally biased region" description="Polar residues" evidence="1">
    <location>
        <begin position="1"/>
        <end position="19"/>
    </location>
</feature>
<protein>
    <submittedName>
        <fullName evidence="2">Uncharacterized protein</fullName>
    </submittedName>
</protein>
<evidence type="ECO:0000256" key="1">
    <source>
        <dbReference type="SAM" id="MobiDB-lite"/>
    </source>
</evidence>
<accession>A0A1Y2LUZ1</accession>
<feature type="region of interest" description="Disordered" evidence="1">
    <location>
        <begin position="1"/>
        <end position="22"/>
    </location>
</feature>
<dbReference type="AlphaFoldDB" id="A0A1Y2LUZ1"/>
<keyword evidence="3" id="KW-1185">Reference proteome</keyword>
<evidence type="ECO:0000313" key="3">
    <source>
        <dbReference type="Proteomes" id="UP000193240"/>
    </source>
</evidence>
<reference evidence="2 3" key="1">
    <citation type="journal article" date="2017" name="Genome Announc.">
        <title>Genome sequence of the saprophytic ascomycete Epicoccum nigrum ICMP 19927 strain isolated from New Zealand.</title>
        <authorList>
            <person name="Fokin M."/>
            <person name="Fleetwood D."/>
            <person name="Weir B.S."/>
            <person name="Villas-Boas S.G."/>
        </authorList>
    </citation>
    <scope>NUCLEOTIDE SEQUENCE [LARGE SCALE GENOMIC DNA]</scope>
    <source>
        <strain evidence="2 3">ICMP 19927</strain>
    </source>
</reference>
<name>A0A1Y2LUZ1_EPING</name>
<dbReference type="EMBL" id="KZ107848">
    <property type="protein sequence ID" value="OSS47653.1"/>
    <property type="molecule type" value="Genomic_DNA"/>
</dbReference>
<evidence type="ECO:0000313" key="2">
    <source>
        <dbReference type="EMBL" id="OSS47653.1"/>
    </source>
</evidence>
<dbReference type="InParanoid" id="A0A1Y2LUZ1"/>